<gene>
    <name evidence="3" type="ORF">QFZ26_001780</name>
</gene>
<dbReference type="EMBL" id="JAUSYY010000001">
    <property type="protein sequence ID" value="MDQ0894225.1"/>
    <property type="molecule type" value="Genomic_DNA"/>
</dbReference>
<dbReference type="Proteomes" id="UP001239083">
    <property type="component" value="Unassembled WGS sequence"/>
</dbReference>
<evidence type="ECO:0000256" key="1">
    <source>
        <dbReference type="SAM" id="MobiDB-lite"/>
    </source>
</evidence>
<proteinExistence type="predicted"/>
<evidence type="ECO:0000256" key="2">
    <source>
        <dbReference type="SAM" id="Phobius"/>
    </source>
</evidence>
<feature type="region of interest" description="Disordered" evidence="1">
    <location>
        <begin position="1"/>
        <end position="31"/>
    </location>
</feature>
<feature type="transmembrane region" description="Helical" evidence="2">
    <location>
        <begin position="154"/>
        <end position="173"/>
    </location>
</feature>
<accession>A0ABU0R836</accession>
<sequence length="174" mass="18412">MQATQPTPRRPDEHDDPRSASAPEPPLDERHVPVAGLAPLIATLTGAPLAGGPQPNDALVPEWAGVVIAGQRRGGKANDMSYPARAVLPRPCHAAALPHFGARSSPGRREGPAPTRATCAELRRARREVPAPMARGPRVVDTAYLEAFTISRRFGLLAYASAAFSLVTMTGGMR</sequence>
<protein>
    <submittedName>
        <fullName evidence="3">Uncharacterized protein</fullName>
    </submittedName>
</protein>
<keyword evidence="2" id="KW-0472">Membrane</keyword>
<evidence type="ECO:0000313" key="3">
    <source>
        <dbReference type="EMBL" id="MDQ0894225.1"/>
    </source>
</evidence>
<evidence type="ECO:0000313" key="4">
    <source>
        <dbReference type="Proteomes" id="UP001239083"/>
    </source>
</evidence>
<keyword evidence="4" id="KW-1185">Reference proteome</keyword>
<feature type="compositionally biased region" description="Basic and acidic residues" evidence="1">
    <location>
        <begin position="9"/>
        <end position="18"/>
    </location>
</feature>
<organism evidence="3 4">
    <name type="scientific">Agromyces ramosus</name>
    <dbReference type="NCBI Taxonomy" id="33879"/>
    <lineage>
        <taxon>Bacteria</taxon>
        <taxon>Bacillati</taxon>
        <taxon>Actinomycetota</taxon>
        <taxon>Actinomycetes</taxon>
        <taxon>Micrococcales</taxon>
        <taxon>Microbacteriaceae</taxon>
        <taxon>Agromyces</taxon>
    </lineage>
</organism>
<reference evidence="3 4" key="1">
    <citation type="submission" date="2023-07" db="EMBL/GenBank/DDBJ databases">
        <title>Comparative genomics of wheat-associated soil bacteria to identify genetic determinants of phenazine resistance.</title>
        <authorList>
            <person name="Mouncey N."/>
        </authorList>
    </citation>
    <scope>NUCLEOTIDE SEQUENCE [LARGE SCALE GENOMIC DNA]</scope>
    <source>
        <strain evidence="3 4">V3I3</strain>
    </source>
</reference>
<name>A0ABU0R836_9MICO</name>
<keyword evidence="2" id="KW-0812">Transmembrane</keyword>
<keyword evidence="2" id="KW-1133">Transmembrane helix</keyword>
<comment type="caution">
    <text evidence="3">The sequence shown here is derived from an EMBL/GenBank/DDBJ whole genome shotgun (WGS) entry which is preliminary data.</text>
</comment>